<evidence type="ECO:0000259" key="3">
    <source>
        <dbReference type="PROSITE" id="PS50989"/>
    </source>
</evidence>
<sequence>MPDRDPAKPDEKTALAHDPSIAAGSAGPGARGMKQALKELSRRRAASAGMGGSDAIDRHHSRGRLTARERIEMLLDTASFREMGGLSGKAEDDAFTPSNTVMGTGRIDGRRVAVSADDATIRGGSVEATIPEKWIYAERYALEYRLPMVRLVDTAGGSIRTIEQVGYAPVPGYPTWPVVPLMDRVPVVGICLGACAGLGAVRVMASHFSVMVRGTSQLFVSGPPVVRAALGIETEKEALGGAAVHVHRTGLVHNAAEDEFDALAQARDFLSYLPTHDRELPPCVQPDDDPGRAEPVLRHLVPEDRRQGYDMRVLLDRVLDLGSIFEIGRHHGGSTITMLARLNGVPVGVIANDPQVLSGAMSLVAAQKTTRFVQLCDQFRLPVVNFVDQPGNLVGPEAENTGALLAAVEALKAIERSKMPWISIIVGRVYGVAGGLHGRKHGRNGQSINHRLAWPTARWGSLPVQGGVSAAFRREIAASADPAARQAELEVHYDALHSPFRTAERFGIPDILDPIETRPVLCDWIEDARRLTEVQLQDDLAHAR</sequence>
<evidence type="ECO:0000256" key="1">
    <source>
        <dbReference type="SAM" id="MobiDB-lite"/>
    </source>
</evidence>
<dbReference type="SUPFAM" id="SSF52096">
    <property type="entry name" value="ClpP/crotonase"/>
    <property type="match status" value="2"/>
</dbReference>
<evidence type="ECO:0000313" key="4">
    <source>
        <dbReference type="EMBL" id="SFC28927.1"/>
    </source>
</evidence>
<accession>A0A1I1HXV8</accession>
<dbReference type="STRING" id="441112.SAMN04488094_103329"/>
<evidence type="ECO:0000313" key="5">
    <source>
        <dbReference type="Proteomes" id="UP000198728"/>
    </source>
</evidence>
<name>A0A1I1HXV8_9RHOB</name>
<dbReference type="Pfam" id="PF01039">
    <property type="entry name" value="Carboxyl_trans"/>
    <property type="match status" value="1"/>
</dbReference>
<dbReference type="PANTHER" id="PTHR43842:SF2">
    <property type="entry name" value="PROPIONYL-COA CARBOXYLASE BETA CHAIN, MITOCHONDRIAL"/>
    <property type="match status" value="1"/>
</dbReference>
<dbReference type="EMBL" id="FOLG01000003">
    <property type="protein sequence ID" value="SFC28927.1"/>
    <property type="molecule type" value="Genomic_DNA"/>
</dbReference>
<feature type="region of interest" description="Disordered" evidence="1">
    <location>
        <begin position="1"/>
        <end position="63"/>
    </location>
</feature>
<proteinExistence type="predicted"/>
<gene>
    <name evidence="4" type="ORF">SAMN04488094_103329</name>
</gene>
<dbReference type="PROSITE" id="PS50980">
    <property type="entry name" value="COA_CT_NTER"/>
    <property type="match status" value="1"/>
</dbReference>
<dbReference type="Gene3D" id="3.90.226.10">
    <property type="entry name" value="2-enoyl-CoA Hydratase, Chain A, domain 1"/>
    <property type="match status" value="2"/>
</dbReference>
<feature type="compositionally biased region" description="Basic and acidic residues" evidence="1">
    <location>
        <begin position="1"/>
        <end position="15"/>
    </location>
</feature>
<protein>
    <submittedName>
        <fullName evidence="4">Acetyl-CoA carboxylase, carboxyltransferase component</fullName>
    </submittedName>
</protein>
<dbReference type="GO" id="GO:0016740">
    <property type="term" value="F:transferase activity"/>
    <property type="evidence" value="ECO:0007669"/>
    <property type="project" value="UniProtKB-KW"/>
</dbReference>
<dbReference type="InterPro" id="IPR011763">
    <property type="entry name" value="COA_CT_C"/>
</dbReference>
<dbReference type="PROSITE" id="PS50989">
    <property type="entry name" value="COA_CT_CTER"/>
    <property type="match status" value="1"/>
</dbReference>
<dbReference type="AlphaFoldDB" id="A0A1I1HXV8"/>
<dbReference type="InterPro" id="IPR051047">
    <property type="entry name" value="AccD/PCCB"/>
</dbReference>
<dbReference type="InterPro" id="IPR011762">
    <property type="entry name" value="COA_CT_N"/>
</dbReference>
<keyword evidence="5" id="KW-1185">Reference proteome</keyword>
<dbReference type="Proteomes" id="UP000198728">
    <property type="component" value="Unassembled WGS sequence"/>
</dbReference>
<dbReference type="InterPro" id="IPR034733">
    <property type="entry name" value="AcCoA_carboxyl_beta"/>
</dbReference>
<dbReference type="RefSeq" id="WP_245758791.1">
    <property type="nucleotide sequence ID" value="NZ_FOLG01000003.1"/>
</dbReference>
<dbReference type="GO" id="GO:0004658">
    <property type="term" value="F:propionyl-CoA carboxylase activity"/>
    <property type="evidence" value="ECO:0007669"/>
    <property type="project" value="TreeGrafter"/>
</dbReference>
<evidence type="ECO:0000259" key="2">
    <source>
        <dbReference type="PROSITE" id="PS50980"/>
    </source>
</evidence>
<organism evidence="4 5">
    <name type="scientific">Tropicimonas isoalkanivorans</name>
    <dbReference type="NCBI Taxonomy" id="441112"/>
    <lineage>
        <taxon>Bacteria</taxon>
        <taxon>Pseudomonadati</taxon>
        <taxon>Pseudomonadota</taxon>
        <taxon>Alphaproteobacteria</taxon>
        <taxon>Rhodobacterales</taxon>
        <taxon>Roseobacteraceae</taxon>
        <taxon>Tropicimonas</taxon>
    </lineage>
</organism>
<keyword evidence="4" id="KW-0808">Transferase</keyword>
<dbReference type="PANTHER" id="PTHR43842">
    <property type="entry name" value="PROPIONYL-COA CARBOXYLASE BETA CHAIN"/>
    <property type="match status" value="1"/>
</dbReference>
<feature type="domain" description="CoA carboxyltransferase N-terminal" evidence="2">
    <location>
        <begin position="33"/>
        <end position="285"/>
    </location>
</feature>
<dbReference type="InterPro" id="IPR029045">
    <property type="entry name" value="ClpP/crotonase-like_dom_sf"/>
</dbReference>
<feature type="domain" description="CoA carboxyltransferase C-terminal" evidence="3">
    <location>
        <begin position="285"/>
        <end position="542"/>
    </location>
</feature>
<reference evidence="4 5" key="1">
    <citation type="submission" date="2016-10" db="EMBL/GenBank/DDBJ databases">
        <authorList>
            <person name="de Groot N.N."/>
        </authorList>
    </citation>
    <scope>NUCLEOTIDE SEQUENCE [LARGE SCALE GENOMIC DNA]</scope>
    <source>
        <strain evidence="4 5">DSM 19548</strain>
    </source>
</reference>